<proteinExistence type="predicted"/>
<reference evidence="1 2" key="1">
    <citation type="journal article" date="2024" name="BMC Genomics">
        <title>De novo assembly and annotation of Popillia japonica's genome with initial clues to its potential as an invasive pest.</title>
        <authorList>
            <person name="Cucini C."/>
            <person name="Boschi S."/>
            <person name="Funari R."/>
            <person name="Cardaioli E."/>
            <person name="Iannotti N."/>
            <person name="Marturano G."/>
            <person name="Paoli F."/>
            <person name="Bruttini M."/>
            <person name="Carapelli A."/>
            <person name="Frati F."/>
            <person name="Nardi F."/>
        </authorList>
    </citation>
    <scope>NUCLEOTIDE SEQUENCE [LARGE SCALE GENOMIC DNA]</scope>
    <source>
        <strain evidence="1">DMR45628</strain>
    </source>
</reference>
<dbReference type="AlphaFoldDB" id="A0AAW1K3B2"/>
<dbReference type="Proteomes" id="UP001458880">
    <property type="component" value="Unassembled WGS sequence"/>
</dbReference>
<evidence type="ECO:0000313" key="2">
    <source>
        <dbReference type="Proteomes" id="UP001458880"/>
    </source>
</evidence>
<accession>A0AAW1K3B2</accession>
<protein>
    <submittedName>
        <fullName evidence="1">Uncharacterized protein</fullName>
    </submittedName>
</protein>
<sequence>MGKKSKQKYKDVEKETVEQINSRLDNLLDKYSALFSKDMGKIKGLQANLKLKKDVQPFYIKARKVPHALLPKVDAELLRLETEGILAELLARPRFDNANLKIF</sequence>
<name>A0AAW1K3B2_POPJA</name>
<organism evidence="1 2">
    <name type="scientific">Popillia japonica</name>
    <name type="common">Japanese beetle</name>
    <dbReference type="NCBI Taxonomy" id="7064"/>
    <lineage>
        <taxon>Eukaryota</taxon>
        <taxon>Metazoa</taxon>
        <taxon>Ecdysozoa</taxon>
        <taxon>Arthropoda</taxon>
        <taxon>Hexapoda</taxon>
        <taxon>Insecta</taxon>
        <taxon>Pterygota</taxon>
        <taxon>Neoptera</taxon>
        <taxon>Endopterygota</taxon>
        <taxon>Coleoptera</taxon>
        <taxon>Polyphaga</taxon>
        <taxon>Scarabaeiformia</taxon>
        <taxon>Scarabaeidae</taxon>
        <taxon>Rutelinae</taxon>
        <taxon>Popillia</taxon>
    </lineage>
</organism>
<comment type="caution">
    <text evidence="1">The sequence shown here is derived from an EMBL/GenBank/DDBJ whole genome shotgun (WGS) entry which is preliminary data.</text>
</comment>
<gene>
    <name evidence="1" type="ORF">QE152_g24982</name>
</gene>
<keyword evidence="2" id="KW-1185">Reference proteome</keyword>
<dbReference type="EMBL" id="JASPKY010000265">
    <property type="protein sequence ID" value="KAK9712356.1"/>
    <property type="molecule type" value="Genomic_DNA"/>
</dbReference>
<evidence type="ECO:0000313" key="1">
    <source>
        <dbReference type="EMBL" id="KAK9712356.1"/>
    </source>
</evidence>